<dbReference type="Proteomes" id="UP000019434">
    <property type="component" value="Chromosome"/>
</dbReference>
<gene>
    <name evidence="5" type="primary">vapC</name>
    <name evidence="7" type="ORF">BD01_1252</name>
</gene>
<keyword evidence="1 5" id="KW-1277">Toxin-antitoxin system</keyword>
<accession>W8NUN6</accession>
<evidence type="ECO:0000256" key="5">
    <source>
        <dbReference type="HAMAP-Rule" id="MF_00265"/>
    </source>
</evidence>
<keyword evidence="8" id="KW-1185">Reference proteome</keyword>
<dbReference type="eggNOG" id="arCOG02730">
    <property type="taxonomic scope" value="Archaea"/>
</dbReference>
<dbReference type="GeneID" id="34860986"/>
<dbReference type="EC" id="3.1.-.-" evidence="5"/>
<comment type="cofactor">
    <cofactor evidence="5">
        <name>Mg(2+)</name>
        <dbReference type="ChEBI" id="CHEBI:18420"/>
    </cofactor>
</comment>
<comment type="similarity">
    <text evidence="5">Belongs to the PINc/VapC protein family.</text>
</comment>
<evidence type="ECO:0000313" key="8">
    <source>
        <dbReference type="Proteomes" id="UP000019434"/>
    </source>
</evidence>
<dbReference type="GO" id="GO:0000287">
    <property type="term" value="F:magnesium ion binding"/>
    <property type="evidence" value="ECO:0007669"/>
    <property type="project" value="UniProtKB-UniRule"/>
</dbReference>
<keyword evidence="2 5" id="KW-0540">Nuclease</keyword>
<dbReference type="STRING" id="195522.BD01_1252"/>
<dbReference type="OrthoDB" id="90145at2157"/>
<feature type="binding site" evidence="5">
    <location>
        <position position="95"/>
    </location>
    <ligand>
        <name>Mg(2+)</name>
        <dbReference type="ChEBI" id="CHEBI:18420"/>
    </ligand>
</feature>
<dbReference type="InterPro" id="IPR029060">
    <property type="entry name" value="PIN-like_dom_sf"/>
</dbReference>
<evidence type="ECO:0000259" key="6">
    <source>
        <dbReference type="SMART" id="SM00670"/>
    </source>
</evidence>
<name>W8NUN6_9EURY</name>
<dbReference type="Pfam" id="PF01850">
    <property type="entry name" value="PIN"/>
    <property type="match status" value="1"/>
</dbReference>
<evidence type="ECO:0000256" key="3">
    <source>
        <dbReference type="ARBA" id="ARBA00022723"/>
    </source>
</evidence>
<dbReference type="KEGG" id="tnu:BD01_1252"/>
<keyword evidence="3 5" id="KW-0479">Metal-binding</keyword>
<dbReference type="SMART" id="SM00670">
    <property type="entry name" value="PINc"/>
    <property type="match status" value="1"/>
</dbReference>
<dbReference type="InterPro" id="IPR002716">
    <property type="entry name" value="PIN_dom"/>
</dbReference>
<evidence type="ECO:0000256" key="2">
    <source>
        <dbReference type="ARBA" id="ARBA00022722"/>
    </source>
</evidence>
<dbReference type="CDD" id="cd18684">
    <property type="entry name" value="PIN_VapC-like"/>
    <property type="match status" value="1"/>
</dbReference>
<feature type="domain" description="PIN" evidence="6">
    <location>
        <begin position="3"/>
        <end position="117"/>
    </location>
</feature>
<dbReference type="EMBL" id="CP007264">
    <property type="protein sequence ID" value="AHL22867.1"/>
    <property type="molecule type" value="Genomic_DNA"/>
</dbReference>
<dbReference type="AlphaFoldDB" id="W8NUN6"/>
<evidence type="ECO:0000256" key="1">
    <source>
        <dbReference type="ARBA" id="ARBA00022649"/>
    </source>
</evidence>
<dbReference type="HOGENOM" id="CLU_153004_0_0_2"/>
<dbReference type="RefSeq" id="WP_042690980.1">
    <property type="nucleotide sequence ID" value="NZ_CP007264.1"/>
</dbReference>
<comment type="function">
    <text evidence="5">Toxic component of a toxin-antitoxin (TA) system. An RNase.</text>
</comment>
<keyword evidence="5" id="KW-0460">Magnesium</keyword>
<sequence>MTVIDTNVFLYAVLKDSELNEEARNLLASLERWVVPSMVLYELYWFLKKREYSVEDINGVISAVLSSPRTKVVGDNGKYTKEALKLTKNPKRFNDMVILATAKDFGRLATYDKKLRKEAEKLGIKVLP</sequence>
<dbReference type="SUPFAM" id="SSF88723">
    <property type="entry name" value="PIN domain-like"/>
    <property type="match status" value="1"/>
</dbReference>
<dbReference type="GO" id="GO:0090729">
    <property type="term" value="F:toxin activity"/>
    <property type="evidence" value="ECO:0007669"/>
    <property type="project" value="UniProtKB-KW"/>
</dbReference>
<proteinExistence type="inferred from homology"/>
<keyword evidence="4 5" id="KW-0378">Hydrolase</keyword>
<organism evidence="7 8">
    <name type="scientific">Thermococcus nautili</name>
    <dbReference type="NCBI Taxonomy" id="195522"/>
    <lineage>
        <taxon>Archaea</taxon>
        <taxon>Methanobacteriati</taxon>
        <taxon>Methanobacteriota</taxon>
        <taxon>Thermococci</taxon>
        <taxon>Thermococcales</taxon>
        <taxon>Thermococcaceae</taxon>
        <taxon>Thermococcus</taxon>
    </lineage>
</organism>
<dbReference type="HAMAP" id="MF_00265">
    <property type="entry name" value="VapC_Nob1"/>
    <property type="match status" value="1"/>
</dbReference>
<dbReference type="GO" id="GO:0004540">
    <property type="term" value="F:RNA nuclease activity"/>
    <property type="evidence" value="ECO:0007669"/>
    <property type="project" value="InterPro"/>
</dbReference>
<reference evidence="7 8" key="1">
    <citation type="submission" date="2014-02" db="EMBL/GenBank/DDBJ databases">
        <title>Genome Sequence of an Hyperthermophilic Archaeon, Thermococcus nautili 30-1, producing viral vesicles.</title>
        <authorList>
            <person name="Oberto J."/>
            <person name="Gaudin M."/>
            <person name="Cossu M."/>
            <person name="Gorlas A."/>
            <person name="Slesarev A."/>
            <person name="Marguet E."/>
            <person name="Forterre P."/>
        </authorList>
    </citation>
    <scope>NUCLEOTIDE SEQUENCE [LARGE SCALE GENOMIC DNA]</scope>
    <source>
        <strain evidence="7 8">30-1</strain>
    </source>
</reference>
<dbReference type="PANTHER" id="PTHR39664">
    <property type="match status" value="1"/>
</dbReference>
<feature type="binding site" evidence="5">
    <location>
        <position position="5"/>
    </location>
    <ligand>
        <name>Mg(2+)</name>
        <dbReference type="ChEBI" id="CHEBI:18420"/>
    </ligand>
</feature>
<dbReference type="GO" id="GO:0016787">
    <property type="term" value="F:hydrolase activity"/>
    <property type="evidence" value="ECO:0007669"/>
    <property type="project" value="UniProtKB-KW"/>
</dbReference>
<keyword evidence="5" id="KW-0800">Toxin</keyword>
<dbReference type="PANTHER" id="PTHR39664:SF2">
    <property type="entry name" value="NUCLEIC ACID-BINDING PROTEIN, CONTAINING PIN DOMAIN-RELATED"/>
    <property type="match status" value="1"/>
</dbReference>
<evidence type="ECO:0000256" key="4">
    <source>
        <dbReference type="ARBA" id="ARBA00022801"/>
    </source>
</evidence>
<dbReference type="InterPro" id="IPR022907">
    <property type="entry name" value="VapC_family"/>
</dbReference>
<dbReference type="Gene3D" id="3.40.50.1010">
    <property type="entry name" value="5'-nuclease"/>
    <property type="match status" value="1"/>
</dbReference>
<evidence type="ECO:0000313" key="7">
    <source>
        <dbReference type="EMBL" id="AHL22867.1"/>
    </source>
</evidence>
<protein>
    <recommendedName>
        <fullName evidence="5">Ribonuclease VapC</fullName>
        <shortName evidence="5">RNase VapC</shortName>
        <ecNumber evidence="5">3.1.-.-</ecNumber>
    </recommendedName>
    <alternativeName>
        <fullName evidence="5">Putative toxin VapC</fullName>
    </alternativeName>
</protein>